<reference evidence="7 8" key="1">
    <citation type="journal article" date="2017" name="Genome Announc.">
        <title>Draft Genome Sequence of a Sporulating and Motile Strain of Lachnotalea glycerini Isolated from Water in Quebec City, Canada.</title>
        <authorList>
            <person name="Maheux A.F."/>
            <person name="Boudreau D.K."/>
            <person name="Berube E."/>
            <person name="Boissinot M."/>
            <person name="Raymond F."/>
            <person name="Brodeur S."/>
            <person name="Corbeil J."/>
            <person name="Isabel S."/>
            <person name="Omar R.F."/>
            <person name="Bergeron M.G."/>
        </authorList>
    </citation>
    <scope>NUCLEOTIDE SEQUENCE [LARGE SCALE GENOMIC DNA]</scope>
    <source>
        <strain evidence="7 8">CCRI-19302</strain>
    </source>
</reference>
<dbReference type="OrthoDB" id="5486437at2"/>
<evidence type="ECO:0000256" key="5">
    <source>
        <dbReference type="SAM" id="Phobius"/>
    </source>
</evidence>
<accession>A0A371J5U7</accession>
<evidence type="ECO:0000313" key="8">
    <source>
        <dbReference type="Proteomes" id="UP000216411"/>
    </source>
</evidence>
<dbReference type="RefSeq" id="WP_115804288.1">
    <property type="nucleotide sequence ID" value="NZ_NOKA02000091.1"/>
</dbReference>
<keyword evidence="3 5" id="KW-1133">Transmembrane helix</keyword>
<comment type="caution">
    <text evidence="7">The sequence shown here is derived from an EMBL/GenBank/DDBJ whole genome shotgun (WGS) entry which is preliminary data.</text>
</comment>
<dbReference type="AlphaFoldDB" id="A0A371J5U7"/>
<evidence type="ECO:0000256" key="3">
    <source>
        <dbReference type="ARBA" id="ARBA00022989"/>
    </source>
</evidence>
<feature type="transmembrane region" description="Helical" evidence="5">
    <location>
        <begin position="304"/>
        <end position="324"/>
    </location>
</feature>
<dbReference type="Pfam" id="PF12698">
    <property type="entry name" value="ABC2_membrane_3"/>
    <property type="match status" value="1"/>
</dbReference>
<feature type="transmembrane region" description="Helical" evidence="5">
    <location>
        <begin position="226"/>
        <end position="253"/>
    </location>
</feature>
<feature type="transmembrane region" description="Helical" evidence="5">
    <location>
        <begin position="273"/>
        <end position="298"/>
    </location>
</feature>
<name>A0A371J5U7_9FIRM</name>
<evidence type="ECO:0000259" key="6">
    <source>
        <dbReference type="Pfam" id="PF12698"/>
    </source>
</evidence>
<proteinExistence type="predicted"/>
<evidence type="ECO:0000256" key="2">
    <source>
        <dbReference type="ARBA" id="ARBA00022692"/>
    </source>
</evidence>
<dbReference type="Proteomes" id="UP000216411">
    <property type="component" value="Unassembled WGS sequence"/>
</dbReference>
<dbReference type="PANTHER" id="PTHR43471:SF3">
    <property type="entry name" value="ABC TRANSPORTER PERMEASE PROTEIN NATB"/>
    <property type="match status" value="1"/>
</dbReference>
<feature type="transmembrane region" description="Helical" evidence="5">
    <location>
        <begin position="23"/>
        <end position="42"/>
    </location>
</feature>
<feature type="domain" description="ABC-2 type transporter transmembrane" evidence="6">
    <location>
        <begin position="21"/>
        <end position="372"/>
    </location>
</feature>
<gene>
    <name evidence="7" type="ORF">CG710_019895</name>
</gene>
<dbReference type="PANTHER" id="PTHR43471">
    <property type="entry name" value="ABC TRANSPORTER PERMEASE"/>
    <property type="match status" value="1"/>
</dbReference>
<feature type="transmembrane region" description="Helical" evidence="5">
    <location>
        <begin position="183"/>
        <end position="206"/>
    </location>
</feature>
<dbReference type="GO" id="GO:0140359">
    <property type="term" value="F:ABC-type transporter activity"/>
    <property type="evidence" value="ECO:0007669"/>
    <property type="project" value="InterPro"/>
</dbReference>
<evidence type="ECO:0000313" key="7">
    <source>
        <dbReference type="EMBL" id="RDY28125.1"/>
    </source>
</evidence>
<dbReference type="InterPro" id="IPR013525">
    <property type="entry name" value="ABC2_TM"/>
</dbReference>
<keyword evidence="2 5" id="KW-0812">Transmembrane</keyword>
<organism evidence="7 8">
    <name type="scientific">Lachnotalea glycerini</name>
    <dbReference type="NCBI Taxonomy" id="1763509"/>
    <lineage>
        <taxon>Bacteria</taxon>
        <taxon>Bacillati</taxon>
        <taxon>Bacillota</taxon>
        <taxon>Clostridia</taxon>
        <taxon>Lachnospirales</taxon>
        <taxon>Lachnospiraceae</taxon>
        <taxon>Lachnotalea</taxon>
    </lineage>
</organism>
<comment type="subcellular location">
    <subcellularLocation>
        <location evidence="1">Membrane</location>
        <topology evidence="1">Multi-pass membrane protein</topology>
    </subcellularLocation>
</comment>
<keyword evidence="8" id="KW-1185">Reference proteome</keyword>
<evidence type="ECO:0000256" key="1">
    <source>
        <dbReference type="ARBA" id="ARBA00004141"/>
    </source>
</evidence>
<dbReference type="EMBL" id="NOKA02000091">
    <property type="protein sequence ID" value="RDY28125.1"/>
    <property type="molecule type" value="Genomic_DNA"/>
</dbReference>
<sequence length="389" mass="43939">MNWAEIITITKKELFKSFGNKRILFTTVIMPGLVIFVLYSLMGKTMASQHNFDDINSSYIITINLPEELKDFFETSNLNFQNVDYAKQDEVKELIKNKTEVLLVSFPKEFIISGQDVSNLDTQNIEIYYNSSSKLSSYMYTKVTTLINEYEASIFNLFDINNSNKQYDLVSEKESVGRNLSAVLPMLLMGLIYSCCLSIAAESIAGEKERGTMATLLVTPVNRVNIAIAKVISLSIVAVISGISSYIGIVLSLPALLNLESFNILMIYNIGEYILLFLTVLSIILVIISIMSIVSAYSNTIKEATTSLSPFAALMMLIGLTCMIQTKPATYWWMYLIPLYNGVQELYGILTFEINYINFIVMFISNSIYVFICIFILARMFNNEKIMFG</sequence>
<protein>
    <submittedName>
        <fullName evidence="7">ABC transporter permease</fullName>
    </submittedName>
</protein>
<evidence type="ECO:0000256" key="4">
    <source>
        <dbReference type="ARBA" id="ARBA00023136"/>
    </source>
</evidence>
<keyword evidence="4 5" id="KW-0472">Membrane</keyword>
<dbReference type="GO" id="GO:0016020">
    <property type="term" value="C:membrane"/>
    <property type="evidence" value="ECO:0007669"/>
    <property type="project" value="UniProtKB-SubCell"/>
</dbReference>
<feature type="transmembrane region" description="Helical" evidence="5">
    <location>
        <begin position="356"/>
        <end position="378"/>
    </location>
</feature>